<evidence type="ECO:0000256" key="2">
    <source>
        <dbReference type="ARBA" id="ARBA00022679"/>
    </source>
</evidence>
<protein>
    <recommendedName>
        <fullName evidence="4">tRNA/rRNA methyltransferase SpoU type domain-containing protein</fullName>
    </recommendedName>
</protein>
<reference evidence="5 6" key="1">
    <citation type="submission" date="2024-10" db="EMBL/GenBank/DDBJ databases">
        <title>Updated reference genomes for cyclostephanoid diatoms.</title>
        <authorList>
            <person name="Roberts W.R."/>
            <person name="Alverson A.J."/>
        </authorList>
    </citation>
    <scope>NUCLEOTIDE SEQUENCE [LARGE SCALE GENOMIC DNA]</scope>
    <source>
        <strain evidence="5 6">AJA010-31</strain>
    </source>
</reference>
<keyword evidence="1" id="KW-0489">Methyltransferase</keyword>
<dbReference type="InterPro" id="IPR051259">
    <property type="entry name" value="rRNA_Methyltransferase"/>
</dbReference>
<dbReference type="InterPro" id="IPR029028">
    <property type="entry name" value="Alpha/beta_knot_MTases"/>
</dbReference>
<dbReference type="AlphaFoldDB" id="A0ABD3MTB5"/>
<evidence type="ECO:0000259" key="4">
    <source>
        <dbReference type="Pfam" id="PF00588"/>
    </source>
</evidence>
<keyword evidence="2" id="KW-0808">Transferase</keyword>
<dbReference type="PANTHER" id="PTHR43191">
    <property type="entry name" value="RRNA METHYLTRANSFERASE 3"/>
    <property type="match status" value="1"/>
</dbReference>
<dbReference type="GO" id="GO:0032259">
    <property type="term" value="P:methylation"/>
    <property type="evidence" value="ECO:0007669"/>
    <property type="project" value="UniProtKB-KW"/>
</dbReference>
<evidence type="ECO:0000313" key="5">
    <source>
        <dbReference type="EMBL" id="KAL3767109.1"/>
    </source>
</evidence>
<name>A0ABD3MTB5_9STRA</name>
<dbReference type="SUPFAM" id="SSF75217">
    <property type="entry name" value="alpha/beta knot"/>
    <property type="match status" value="1"/>
</dbReference>
<evidence type="ECO:0000256" key="3">
    <source>
        <dbReference type="SAM" id="MobiDB-lite"/>
    </source>
</evidence>
<comment type="caution">
    <text evidence="5">The sequence shown here is derived from an EMBL/GenBank/DDBJ whole genome shotgun (WGS) entry which is preliminary data.</text>
</comment>
<gene>
    <name evidence="5" type="ORF">ACHAWO_000341</name>
</gene>
<keyword evidence="6" id="KW-1185">Reference proteome</keyword>
<feature type="compositionally biased region" description="Basic and acidic residues" evidence="3">
    <location>
        <begin position="21"/>
        <end position="34"/>
    </location>
</feature>
<feature type="region of interest" description="Disordered" evidence="3">
    <location>
        <begin position="1"/>
        <end position="53"/>
    </location>
</feature>
<evidence type="ECO:0000313" key="6">
    <source>
        <dbReference type="Proteomes" id="UP001530400"/>
    </source>
</evidence>
<dbReference type="GO" id="GO:0008168">
    <property type="term" value="F:methyltransferase activity"/>
    <property type="evidence" value="ECO:0007669"/>
    <property type="project" value="UniProtKB-KW"/>
</dbReference>
<sequence length="625" mass="70570">MSSLPLHLRVLQQPRLSQHPVNEEDVREKTRSASDPDYAGGSYGNQSAEGMEKRRARLHAELTKLGINPDEIQSNPDQFGTSTLRTYNSFIFPKSAGALAVAESPTRAKVVANSMSFLIREYKADRERWIRNVDQQRNTTSNNSVKHSITVILDNVRSAPNVGNILRLGEAAQVESVRLCAMGAAELVSLGEDEHQMSTLQTVLALKARGVKVYGVETTANSTTIWDTAIPDKDVAFVFGNELIGVAIGGNGQGSQLNSYLLASLVATYLNKALVILEPPRDFNRFSQGSQFGCPTNPYKEYGTTTRFPDGLQRMIQHPHFISRGCRVPCQGTMTYKDWEIKRQSQLQYLKKGELHHEECKEASRHIKVMPMGGYDLRELFHRSLRSQMVDRSSSNYDPKQAHSWAMRLGAKPHEAEVFTTLSNASEIWDFLSALMSRSGLLRFQPWIARDVAEYIRSSNLPTDVSYDAIHVRRGDKLIREATKEVNNYWLERGYRQPFPTNYIPFAHYIERGWGGRHGNYCKRIKLRGTVNNKLSARLVYIATDDPATVRKEIDELPKAKGGNTIADNCYRLRFIFSPAAQEDGTVYHLNSKGFHDDCRDRYLRNVQVSKNSSISSHTLDSSWD</sequence>
<dbReference type="PANTHER" id="PTHR43191:SF7">
    <property type="entry name" value="OBP33PEP LIKE PROTEIN"/>
    <property type="match status" value="1"/>
</dbReference>
<dbReference type="Pfam" id="PF00588">
    <property type="entry name" value="SpoU_methylase"/>
    <property type="match status" value="1"/>
</dbReference>
<dbReference type="EMBL" id="JALLPJ020001373">
    <property type="protein sequence ID" value="KAL3767109.1"/>
    <property type="molecule type" value="Genomic_DNA"/>
</dbReference>
<dbReference type="Proteomes" id="UP001530400">
    <property type="component" value="Unassembled WGS sequence"/>
</dbReference>
<evidence type="ECO:0000256" key="1">
    <source>
        <dbReference type="ARBA" id="ARBA00022603"/>
    </source>
</evidence>
<organism evidence="5 6">
    <name type="scientific">Cyclotella atomus</name>
    <dbReference type="NCBI Taxonomy" id="382360"/>
    <lineage>
        <taxon>Eukaryota</taxon>
        <taxon>Sar</taxon>
        <taxon>Stramenopiles</taxon>
        <taxon>Ochrophyta</taxon>
        <taxon>Bacillariophyta</taxon>
        <taxon>Coscinodiscophyceae</taxon>
        <taxon>Thalassiosirophycidae</taxon>
        <taxon>Stephanodiscales</taxon>
        <taxon>Stephanodiscaceae</taxon>
        <taxon>Cyclotella</taxon>
    </lineage>
</organism>
<proteinExistence type="predicted"/>
<dbReference type="InterPro" id="IPR029026">
    <property type="entry name" value="tRNA_m1G_MTases_N"/>
</dbReference>
<accession>A0ABD3MTB5</accession>
<dbReference type="Gene3D" id="3.40.1280.10">
    <property type="match status" value="1"/>
</dbReference>
<feature type="domain" description="tRNA/rRNA methyltransferase SpoU type" evidence="4">
    <location>
        <begin position="149"/>
        <end position="246"/>
    </location>
</feature>
<dbReference type="InterPro" id="IPR001537">
    <property type="entry name" value="SpoU_MeTrfase"/>
</dbReference>